<dbReference type="OrthoDB" id="9780884at2"/>
<dbReference type="RefSeq" id="WP_091579575.1">
    <property type="nucleotide sequence ID" value="NZ_FNDU01000001.1"/>
</dbReference>
<dbReference type="GO" id="GO:0009245">
    <property type="term" value="P:lipid A biosynthetic process"/>
    <property type="evidence" value="ECO:0007669"/>
    <property type="project" value="TreeGrafter"/>
</dbReference>
<proteinExistence type="inferred from homology"/>
<keyword evidence="4" id="KW-1185">Reference proteome</keyword>
<dbReference type="GO" id="GO:0016020">
    <property type="term" value="C:membrane"/>
    <property type="evidence" value="ECO:0007669"/>
    <property type="project" value="GOC"/>
</dbReference>
<comment type="similarity">
    <text evidence="1">Belongs to the metallophosphoesterase superfamily. YfcE family.</text>
</comment>
<evidence type="ECO:0000313" key="3">
    <source>
        <dbReference type="EMBL" id="SDH39492.1"/>
    </source>
</evidence>
<dbReference type="InterPro" id="IPR051158">
    <property type="entry name" value="Metallophosphoesterase_sf"/>
</dbReference>
<name>A0A1G8C1Z2_9BACI</name>
<dbReference type="STRING" id="930129.SAMN05216352_101167"/>
<dbReference type="AlphaFoldDB" id="A0A1G8C1Z2"/>
<dbReference type="InterPro" id="IPR029052">
    <property type="entry name" value="Metallo-depent_PP-like"/>
</dbReference>
<dbReference type="InterPro" id="IPR024654">
    <property type="entry name" value="Calcineurin-like_PHP_lpxH"/>
</dbReference>
<evidence type="ECO:0000313" key="4">
    <source>
        <dbReference type="Proteomes" id="UP000199017"/>
    </source>
</evidence>
<accession>A0A1G8C1Z2</accession>
<gene>
    <name evidence="3" type="ORF">SAMN05216352_101167</name>
</gene>
<dbReference type="Gene3D" id="3.60.21.10">
    <property type="match status" value="1"/>
</dbReference>
<evidence type="ECO:0000256" key="1">
    <source>
        <dbReference type="ARBA" id="ARBA00008950"/>
    </source>
</evidence>
<dbReference type="PANTHER" id="PTHR31302:SF32">
    <property type="entry name" value="PHOSPHOESTERASE"/>
    <property type="match status" value="1"/>
</dbReference>
<dbReference type="GO" id="GO:0008758">
    <property type="term" value="F:UDP-2,3-diacylglucosamine hydrolase activity"/>
    <property type="evidence" value="ECO:0007669"/>
    <property type="project" value="TreeGrafter"/>
</dbReference>
<sequence>MKWFKMLFYLLSLWALLMFIEGKRTRIRNENLYLTHLPKSFWDRSIFFISDIHFRCIPNRLIKKVKNKAELVIIGGDIMEEDVPLERVQKNIRKLSEIGQVLFVWGNNDAETKERLQVLLEKEKVITLENSIYSWQINNEVLKIAGLVDKEQRLNEAVLADKKEKGIPILAVHDPAVLNQLSNPSVFEAVLSGHTHGGQIRLGHIGPREKGGWKTRRGVQLLISNGFGTTSLPLRWGAPAESHLITLKAKA</sequence>
<dbReference type="EMBL" id="FNDU01000001">
    <property type="protein sequence ID" value="SDH39492.1"/>
    <property type="molecule type" value="Genomic_DNA"/>
</dbReference>
<keyword evidence="3" id="KW-0378">Hydrolase</keyword>
<dbReference type="PANTHER" id="PTHR31302">
    <property type="entry name" value="TRANSMEMBRANE PROTEIN WITH METALLOPHOSPHOESTERASE DOMAIN-RELATED"/>
    <property type="match status" value="1"/>
</dbReference>
<organism evidence="3 4">
    <name type="scientific">Alteribacillus bidgolensis</name>
    <dbReference type="NCBI Taxonomy" id="930129"/>
    <lineage>
        <taxon>Bacteria</taxon>
        <taxon>Bacillati</taxon>
        <taxon>Bacillota</taxon>
        <taxon>Bacilli</taxon>
        <taxon>Bacillales</taxon>
        <taxon>Bacillaceae</taxon>
        <taxon>Alteribacillus</taxon>
    </lineage>
</organism>
<reference evidence="3 4" key="1">
    <citation type="submission" date="2016-10" db="EMBL/GenBank/DDBJ databases">
        <authorList>
            <person name="de Groot N.N."/>
        </authorList>
    </citation>
    <scope>NUCLEOTIDE SEQUENCE [LARGE SCALE GENOMIC DNA]</scope>
    <source>
        <strain evidence="4">P4B,CCM 7963,CECT 7998,DSM 25260,IBRC-M 10614,KCTC 13821</strain>
    </source>
</reference>
<dbReference type="Pfam" id="PF12850">
    <property type="entry name" value="Metallophos_2"/>
    <property type="match status" value="1"/>
</dbReference>
<protein>
    <submittedName>
        <fullName evidence="3">Predicted phosphohydrolase, MPP superfamily</fullName>
    </submittedName>
</protein>
<evidence type="ECO:0000259" key="2">
    <source>
        <dbReference type="Pfam" id="PF12850"/>
    </source>
</evidence>
<dbReference type="Proteomes" id="UP000199017">
    <property type="component" value="Unassembled WGS sequence"/>
</dbReference>
<feature type="domain" description="Calcineurin-like phosphoesterase" evidence="2">
    <location>
        <begin position="46"/>
        <end position="196"/>
    </location>
</feature>
<dbReference type="SUPFAM" id="SSF56300">
    <property type="entry name" value="Metallo-dependent phosphatases"/>
    <property type="match status" value="1"/>
</dbReference>